<proteinExistence type="predicted"/>
<gene>
    <name evidence="1" type="ORF">CferDRAFT_1089</name>
</gene>
<dbReference type="InterPro" id="IPR031552">
    <property type="entry name" value="ParE-like_toxin"/>
</dbReference>
<comment type="caution">
    <text evidence="1">The sequence shown here is derived from an EMBL/GenBank/DDBJ whole genome shotgun (WGS) entry which is preliminary data.</text>
</comment>
<dbReference type="AlphaFoldDB" id="Q0YQB4"/>
<dbReference type="Proteomes" id="UP000004162">
    <property type="component" value="Unassembled WGS sequence"/>
</dbReference>
<reference evidence="1 2" key="1">
    <citation type="submission" date="2006-07" db="EMBL/GenBank/DDBJ databases">
        <title>Annotation of the draft genome assembly of Chlorobium ferroxidans DSM 13031.</title>
        <authorList>
            <consortium name="US DOE Joint Genome Institute (JGI-ORNL)"/>
            <person name="Larimer F."/>
            <person name="Land M."/>
            <person name="Hauser L."/>
        </authorList>
    </citation>
    <scope>NUCLEOTIDE SEQUENCE [LARGE SCALE GENOMIC DNA]</scope>
    <source>
        <strain evidence="1 2">DSM 13031</strain>
    </source>
</reference>
<evidence type="ECO:0000313" key="1">
    <source>
        <dbReference type="EMBL" id="EAT58513.1"/>
    </source>
</evidence>
<dbReference type="Pfam" id="PF15781">
    <property type="entry name" value="ParE-like_toxin"/>
    <property type="match status" value="1"/>
</dbReference>
<keyword evidence="2" id="KW-1185">Reference proteome</keyword>
<evidence type="ECO:0008006" key="3">
    <source>
        <dbReference type="Google" id="ProtNLM"/>
    </source>
</evidence>
<organism evidence="1 2">
    <name type="scientific">Chlorobium ferrooxidans DSM 13031</name>
    <dbReference type="NCBI Taxonomy" id="377431"/>
    <lineage>
        <taxon>Bacteria</taxon>
        <taxon>Pseudomonadati</taxon>
        <taxon>Chlorobiota</taxon>
        <taxon>Chlorobiia</taxon>
        <taxon>Chlorobiales</taxon>
        <taxon>Chlorobiaceae</taxon>
        <taxon>Chlorobium/Pelodictyon group</taxon>
        <taxon>Chlorobium</taxon>
    </lineage>
</organism>
<accession>Q0YQB4</accession>
<name>Q0YQB4_9CHLB</name>
<dbReference type="EMBL" id="AASE01000018">
    <property type="protein sequence ID" value="EAT58513.1"/>
    <property type="molecule type" value="Genomic_DNA"/>
</dbReference>
<dbReference type="OrthoDB" id="82378at2"/>
<protein>
    <recommendedName>
        <fullName evidence="3">Addiction module toxin RelE</fullName>
    </recommendedName>
</protein>
<sequence length="92" mass="10492">MNSDIQVYQSTLFRRAYKKLDPNQKADVDDAITEIIKDPSVGEPKKGDLAGVFVYKFKCNGQLTLLAYEYDAASRLLLLLGSHENFHRTLKR</sequence>
<dbReference type="RefSeq" id="WP_006366884.1">
    <property type="nucleotide sequence ID" value="NZ_AASE01000018.1"/>
</dbReference>
<reference evidence="1 2" key="2">
    <citation type="submission" date="2006-07" db="EMBL/GenBank/DDBJ databases">
        <title>Sequencing of the draft genome and assembly of Chlorobium ferroxidans DSM 13031.</title>
        <authorList>
            <consortium name="US DOE Joint Genome Institute (JGI-PGF)"/>
            <person name="Copeland A."/>
            <person name="Lucas S."/>
            <person name="Lapidus A."/>
            <person name="Barry K."/>
            <person name="Glavina del Rio T."/>
            <person name="Dalin E."/>
            <person name="Tice H."/>
            <person name="Bruce D."/>
            <person name="Pitluck S."/>
            <person name="Richardson P."/>
        </authorList>
    </citation>
    <scope>NUCLEOTIDE SEQUENCE [LARGE SCALE GENOMIC DNA]</scope>
    <source>
        <strain evidence="1 2">DSM 13031</strain>
    </source>
</reference>
<evidence type="ECO:0000313" key="2">
    <source>
        <dbReference type="Proteomes" id="UP000004162"/>
    </source>
</evidence>